<dbReference type="EMBL" id="CP013342">
    <property type="protein sequence ID" value="AMU93187.1"/>
    <property type="molecule type" value="Genomic_DNA"/>
</dbReference>
<reference evidence="3" key="1">
    <citation type="submission" date="2015-11" db="EMBL/GenBank/DDBJ databases">
        <title>Complete genome sequence of a polyethylene glycol-degrading strain Sphingopyxis terrae strain 203-1 (NBRC 15098).</title>
        <authorList>
            <person name="Yoshiyuki O."/>
            <person name="Shouta N."/>
            <person name="Nagata Y."/>
            <person name="Numata M."/>
            <person name="Tsuchikane K."/>
            <person name="Hosoyama A."/>
            <person name="Yamazoe A."/>
            <person name="Tsuda M."/>
            <person name="Fujita N."/>
            <person name="Kawai F."/>
        </authorList>
    </citation>
    <scope>NUCLEOTIDE SEQUENCE [LARGE SCALE GENOMIC DNA]</scope>
    <source>
        <strain evidence="3">203-1</strain>
    </source>
</reference>
<dbReference type="AlphaFoldDB" id="A0A142VV85"/>
<sequence length="83" mass="9075">MLFFTEYLVWVLCDKVRLVKIMAADTEDFILFGGRPNGRDADVRPRGAHVGSRGSGPPPFFAPSPRPGATVKSIRAIDRSISS</sequence>
<organism evidence="2 3">
    <name type="scientific">Sphingopyxis terrae subsp. terrae NBRC 15098</name>
    <dbReference type="NCBI Taxonomy" id="1219058"/>
    <lineage>
        <taxon>Bacteria</taxon>
        <taxon>Pseudomonadati</taxon>
        <taxon>Pseudomonadota</taxon>
        <taxon>Alphaproteobacteria</taxon>
        <taxon>Sphingomonadales</taxon>
        <taxon>Sphingomonadaceae</taxon>
        <taxon>Sphingopyxis</taxon>
    </lineage>
</organism>
<evidence type="ECO:0000313" key="2">
    <source>
        <dbReference type="EMBL" id="AMU93187.1"/>
    </source>
</evidence>
<reference evidence="2 3" key="2">
    <citation type="journal article" date="2016" name="Genome Announc.">
        <title>Complete Genome Sequence of Sphingopyxis terrae Strain 203-1 (NBRC 111660), a Polyethylene Glycol Degrader.</title>
        <authorList>
            <person name="Ohtsubo Y."/>
            <person name="Nonoyama S."/>
            <person name="Nagata Y."/>
            <person name="Numata M."/>
            <person name="Tsuchikane K."/>
            <person name="Hosoyama A."/>
            <person name="Yamazoe A."/>
            <person name="Tsuda M."/>
            <person name="Fujita N."/>
            <person name="Kawai F."/>
        </authorList>
    </citation>
    <scope>NUCLEOTIDE SEQUENCE [LARGE SCALE GENOMIC DNA]</scope>
    <source>
        <strain evidence="2 3">203-1</strain>
    </source>
</reference>
<evidence type="ECO:0000256" key="1">
    <source>
        <dbReference type="SAM" id="MobiDB-lite"/>
    </source>
</evidence>
<protein>
    <submittedName>
        <fullName evidence="2">Uncharacterized protein</fullName>
    </submittedName>
</protein>
<accession>A0A142VV85</accession>
<proteinExistence type="predicted"/>
<gene>
    <name evidence="2" type="ORF">AOA14_01040</name>
</gene>
<evidence type="ECO:0000313" key="3">
    <source>
        <dbReference type="Proteomes" id="UP000076234"/>
    </source>
</evidence>
<dbReference type="Proteomes" id="UP000076234">
    <property type="component" value="Chromosome"/>
</dbReference>
<dbReference type="STRING" id="1219058.AOA14_01040"/>
<feature type="compositionally biased region" description="Pro residues" evidence="1">
    <location>
        <begin position="56"/>
        <end position="66"/>
    </location>
</feature>
<name>A0A142VV85_9SPHN</name>
<feature type="region of interest" description="Disordered" evidence="1">
    <location>
        <begin position="41"/>
        <end position="69"/>
    </location>
</feature>
<dbReference type="KEGG" id="ster:AOA14_01040"/>